<sequence>MTYSIKEISTKMKVSVSALRYYENEGLIPVIKRDNNGNRLYTEDNIEWINFLLALRLTGMPIKEIRQYVELYNQGNCTLSNRKKIMLQHKKNVENEISQINKYLERINYKLAVYDTLEAQLKKKKIMI</sequence>
<keyword evidence="1" id="KW-0238">DNA-binding</keyword>
<evidence type="ECO:0000259" key="2">
    <source>
        <dbReference type="PROSITE" id="PS50937"/>
    </source>
</evidence>
<dbReference type="SUPFAM" id="SSF46955">
    <property type="entry name" value="Putative DNA-binding domain"/>
    <property type="match status" value="1"/>
</dbReference>
<dbReference type="GO" id="GO:0003677">
    <property type="term" value="F:DNA binding"/>
    <property type="evidence" value="ECO:0007669"/>
    <property type="project" value="UniProtKB-KW"/>
</dbReference>
<comment type="caution">
    <text evidence="3">The sequence shown here is derived from an EMBL/GenBank/DDBJ whole genome shotgun (WGS) entry which is preliminary data.</text>
</comment>
<dbReference type="RefSeq" id="WP_044306826.1">
    <property type="nucleotide sequence ID" value="NZ_NTRM01000032.1"/>
</dbReference>
<evidence type="ECO:0000313" key="4">
    <source>
        <dbReference type="Proteomes" id="UP000220502"/>
    </source>
</evidence>
<dbReference type="AlphaFoldDB" id="A0ABD6SQI8"/>
<dbReference type="Proteomes" id="UP000220502">
    <property type="component" value="Unassembled WGS sequence"/>
</dbReference>
<proteinExistence type="predicted"/>
<protein>
    <submittedName>
        <fullName evidence="3">MerR family transcriptional regulator</fullName>
    </submittedName>
</protein>
<dbReference type="SMART" id="SM00422">
    <property type="entry name" value="HTH_MERR"/>
    <property type="match status" value="1"/>
</dbReference>
<evidence type="ECO:0000313" key="3">
    <source>
        <dbReference type="EMBL" id="PEX45915.1"/>
    </source>
</evidence>
<dbReference type="EMBL" id="NTXF01000036">
    <property type="protein sequence ID" value="PEX45915.1"/>
    <property type="molecule type" value="Genomic_DNA"/>
</dbReference>
<name>A0ABD6SQI8_BACTU</name>
<reference evidence="3 4" key="1">
    <citation type="submission" date="2017-09" db="EMBL/GenBank/DDBJ databases">
        <title>Large-scale bioinformatics analysis of Bacillus genomes uncovers conserved roles of natural products in bacterial physiology.</title>
        <authorList>
            <consortium name="Agbiome Team Llc"/>
            <person name="Bleich R.M."/>
            <person name="Kirk G.J."/>
            <person name="Santa Maria K.C."/>
            <person name="Allen S.E."/>
            <person name="Farag S."/>
            <person name="Shank E.A."/>
            <person name="Bowers A."/>
        </authorList>
    </citation>
    <scope>NUCLEOTIDE SEQUENCE [LARGE SCALE GENOMIC DNA]</scope>
    <source>
        <strain evidence="3 4">AFS007900</strain>
    </source>
</reference>
<feature type="domain" description="HTH merR-type" evidence="2">
    <location>
        <begin position="2"/>
        <end position="71"/>
    </location>
</feature>
<dbReference type="Gene3D" id="1.10.1660.10">
    <property type="match status" value="1"/>
</dbReference>
<organism evidence="3 4">
    <name type="scientific">Bacillus thuringiensis</name>
    <dbReference type="NCBI Taxonomy" id="1428"/>
    <lineage>
        <taxon>Bacteria</taxon>
        <taxon>Bacillati</taxon>
        <taxon>Bacillota</taxon>
        <taxon>Bacilli</taxon>
        <taxon>Bacillales</taxon>
        <taxon>Bacillaceae</taxon>
        <taxon>Bacillus</taxon>
        <taxon>Bacillus cereus group</taxon>
    </lineage>
</organism>
<dbReference type="PANTHER" id="PTHR30204:SF82">
    <property type="entry name" value="TRANSCRIPTIONAL REGULATOR, MERR FAMILY"/>
    <property type="match status" value="1"/>
</dbReference>
<dbReference type="InterPro" id="IPR000551">
    <property type="entry name" value="MerR-type_HTH_dom"/>
</dbReference>
<dbReference type="CDD" id="cd01109">
    <property type="entry name" value="HTH_YyaN"/>
    <property type="match status" value="1"/>
</dbReference>
<dbReference type="InterPro" id="IPR009061">
    <property type="entry name" value="DNA-bd_dom_put_sf"/>
</dbReference>
<dbReference type="InterPro" id="IPR047057">
    <property type="entry name" value="MerR_fam"/>
</dbReference>
<dbReference type="PANTHER" id="PTHR30204">
    <property type="entry name" value="REDOX-CYCLING DRUG-SENSING TRANSCRIPTIONAL ACTIVATOR SOXR"/>
    <property type="match status" value="1"/>
</dbReference>
<dbReference type="Pfam" id="PF13411">
    <property type="entry name" value="MerR_1"/>
    <property type="match status" value="1"/>
</dbReference>
<evidence type="ECO:0000256" key="1">
    <source>
        <dbReference type="ARBA" id="ARBA00023125"/>
    </source>
</evidence>
<gene>
    <name evidence="3" type="ORF">CN461_23280</name>
</gene>
<accession>A0ABD6SQI8</accession>
<dbReference type="PROSITE" id="PS50937">
    <property type="entry name" value="HTH_MERR_2"/>
    <property type="match status" value="1"/>
</dbReference>